<protein>
    <recommendedName>
        <fullName evidence="4">HTH-type transcriptional repressor AllR</fullName>
    </recommendedName>
    <alternativeName>
        <fullName evidence="5">Negative regulator of allantoin and glyoxylate utilization operons</fullName>
    </alternativeName>
</protein>
<accession>A0A242NI40</accession>
<dbReference type="EMBL" id="NARP01000020">
    <property type="protein sequence ID" value="OTP99162.1"/>
    <property type="molecule type" value="Genomic_DNA"/>
</dbReference>
<gene>
    <name evidence="9" type="ORF">B6C91_08350</name>
    <name evidence="8" type="ORF">B6D08_08520</name>
</gene>
<dbReference type="PANTHER" id="PTHR30136">
    <property type="entry name" value="HELIX-TURN-HELIX TRANSCRIPTIONAL REGULATOR, ICLR FAMILY"/>
    <property type="match status" value="1"/>
</dbReference>
<dbReference type="OrthoDB" id="9807558at2"/>
<keyword evidence="10" id="KW-1185">Reference proteome</keyword>
<evidence type="ECO:0000256" key="4">
    <source>
        <dbReference type="ARBA" id="ARBA00040379"/>
    </source>
</evidence>
<evidence type="ECO:0000313" key="9">
    <source>
        <dbReference type="EMBL" id="OTQ09697.1"/>
    </source>
</evidence>
<keyword evidence="2" id="KW-0238">DNA-binding</keyword>
<dbReference type="PROSITE" id="PS51077">
    <property type="entry name" value="HTH_ICLR"/>
    <property type="match status" value="1"/>
</dbReference>
<dbReference type="InterPro" id="IPR050707">
    <property type="entry name" value="HTH_MetabolicPath_Reg"/>
</dbReference>
<dbReference type="GO" id="GO:0003677">
    <property type="term" value="F:DNA binding"/>
    <property type="evidence" value="ECO:0007669"/>
    <property type="project" value="UniProtKB-KW"/>
</dbReference>
<evidence type="ECO:0000313" key="11">
    <source>
        <dbReference type="Proteomes" id="UP000194977"/>
    </source>
</evidence>
<feature type="domain" description="HTH iclR-type" evidence="6">
    <location>
        <begin position="7"/>
        <end position="69"/>
    </location>
</feature>
<evidence type="ECO:0000259" key="6">
    <source>
        <dbReference type="PROSITE" id="PS51077"/>
    </source>
</evidence>
<name>A0A242NI40_9GAMM</name>
<dbReference type="InterPro" id="IPR029016">
    <property type="entry name" value="GAF-like_dom_sf"/>
</dbReference>
<dbReference type="SUPFAM" id="SSF55781">
    <property type="entry name" value="GAF domain-like"/>
    <property type="match status" value="1"/>
</dbReference>
<evidence type="ECO:0000256" key="3">
    <source>
        <dbReference type="ARBA" id="ARBA00023163"/>
    </source>
</evidence>
<dbReference type="Pfam" id="PF09339">
    <property type="entry name" value="HTH_IclR"/>
    <property type="match status" value="1"/>
</dbReference>
<reference evidence="10 11" key="1">
    <citation type="submission" date="2017-03" db="EMBL/GenBank/DDBJ databases">
        <title>Comparative genomics of honeybee gut symbionts reveal geographically distinct and subgroup specific antibiotic resistance.</title>
        <authorList>
            <person name="Ludvigsen J."/>
            <person name="Porcellato D."/>
            <person name="Labee-Lund T.M."/>
            <person name="Amdam G.V."/>
            <person name="Rudi K."/>
        </authorList>
    </citation>
    <scope>NUCLEOTIDE SEQUENCE [LARGE SCALE GENOMIC DNA]</scope>
    <source>
        <strain evidence="8 11">A-7-12</strain>
        <strain evidence="9 10">A-9-12</strain>
    </source>
</reference>
<evidence type="ECO:0000313" key="8">
    <source>
        <dbReference type="EMBL" id="OTP99162.1"/>
    </source>
</evidence>
<organism evidence="8 11">
    <name type="scientific">Gilliamella apicola</name>
    <dbReference type="NCBI Taxonomy" id="1196095"/>
    <lineage>
        <taxon>Bacteria</taxon>
        <taxon>Pseudomonadati</taxon>
        <taxon>Pseudomonadota</taxon>
        <taxon>Gammaproteobacteria</taxon>
        <taxon>Orbales</taxon>
        <taxon>Orbaceae</taxon>
        <taxon>Gilliamella</taxon>
    </lineage>
</organism>
<dbReference type="Pfam" id="PF01614">
    <property type="entry name" value="IclR_C"/>
    <property type="match status" value="1"/>
</dbReference>
<dbReference type="AlphaFoldDB" id="A0A242NI40"/>
<dbReference type="PROSITE" id="PS51078">
    <property type="entry name" value="ICLR_ED"/>
    <property type="match status" value="1"/>
</dbReference>
<proteinExistence type="predicted"/>
<dbReference type="SUPFAM" id="SSF46785">
    <property type="entry name" value="Winged helix' DNA-binding domain"/>
    <property type="match status" value="1"/>
</dbReference>
<evidence type="ECO:0000256" key="5">
    <source>
        <dbReference type="ARBA" id="ARBA00042627"/>
    </source>
</evidence>
<dbReference type="GO" id="GO:0003700">
    <property type="term" value="F:DNA-binding transcription factor activity"/>
    <property type="evidence" value="ECO:0007669"/>
    <property type="project" value="TreeGrafter"/>
</dbReference>
<dbReference type="InterPro" id="IPR036390">
    <property type="entry name" value="WH_DNA-bd_sf"/>
</dbReference>
<feature type="domain" description="IclR-ED" evidence="7">
    <location>
        <begin position="70"/>
        <end position="256"/>
    </location>
</feature>
<evidence type="ECO:0000313" key="10">
    <source>
        <dbReference type="Proteomes" id="UP000194800"/>
    </source>
</evidence>
<evidence type="ECO:0000259" key="7">
    <source>
        <dbReference type="PROSITE" id="PS51078"/>
    </source>
</evidence>
<dbReference type="InterPro" id="IPR036388">
    <property type="entry name" value="WH-like_DNA-bd_sf"/>
</dbReference>
<dbReference type="InterPro" id="IPR014757">
    <property type="entry name" value="Tscrpt_reg_IclR_C"/>
</dbReference>
<dbReference type="EMBL" id="NART01000034">
    <property type="protein sequence ID" value="OTQ09697.1"/>
    <property type="molecule type" value="Genomic_DNA"/>
</dbReference>
<evidence type="ECO:0000256" key="2">
    <source>
        <dbReference type="ARBA" id="ARBA00023125"/>
    </source>
</evidence>
<dbReference type="Proteomes" id="UP000194800">
    <property type="component" value="Unassembled WGS sequence"/>
</dbReference>
<dbReference type="GO" id="GO:0045892">
    <property type="term" value="P:negative regulation of DNA-templated transcription"/>
    <property type="evidence" value="ECO:0007669"/>
    <property type="project" value="TreeGrafter"/>
</dbReference>
<dbReference type="RefSeq" id="WP_086301089.1">
    <property type="nucleotide sequence ID" value="NZ_MZNE01000011.1"/>
</dbReference>
<comment type="caution">
    <text evidence="8">The sequence shown here is derived from an EMBL/GenBank/DDBJ whole genome shotgun (WGS) entry which is preliminary data.</text>
</comment>
<dbReference type="Gene3D" id="3.30.450.40">
    <property type="match status" value="1"/>
</dbReference>
<dbReference type="Gene3D" id="1.10.10.10">
    <property type="entry name" value="Winged helix-like DNA-binding domain superfamily/Winged helix DNA-binding domain"/>
    <property type="match status" value="1"/>
</dbReference>
<dbReference type="PANTHER" id="PTHR30136:SF24">
    <property type="entry name" value="HTH-TYPE TRANSCRIPTIONAL REPRESSOR ALLR"/>
    <property type="match status" value="1"/>
</dbReference>
<keyword evidence="3" id="KW-0804">Transcription</keyword>
<evidence type="ECO:0000256" key="1">
    <source>
        <dbReference type="ARBA" id="ARBA00023015"/>
    </source>
</evidence>
<keyword evidence="1" id="KW-0805">Transcription regulation</keyword>
<dbReference type="SMART" id="SM00346">
    <property type="entry name" value="HTH_ICLR"/>
    <property type="match status" value="1"/>
</dbReference>
<dbReference type="InterPro" id="IPR005471">
    <property type="entry name" value="Tscrpt_reg_IclR_N"/>
</dbReference>
<dbReference type="Proteomes" id="UP000194977">
    <property type="component" value="Unassembled WGS sequence"/>
</dbReference>
<sequence>MSFQKQQSTLDNALTLLEIISHYSSGISLAEIVKLSRMAKTTVFRILDILKKRQYLSYDASTEKYFLDVKAFELGVKGLMNISLVGISIPFLKKLAAKLNETCFLAVYHDGSVIYLYKAEGELAVKTNSHIGSRMPVYCTGLGKSLLAYQPLVEINKVLSRPLVQFTNKTIVDREAIHNSLAKVCIDGYSMDDEEVEEGLTCIAVPIFIKQNKVVEAISIAGSSFRIIQKKELIINELKNIRYAVTLFKILKCFDFDKK</sequence>